<sequence>MKAQDDEIMNEYSIDDYDANESSDTDEYIYDGLELEDKIRTYNIQVIILFKRNQIFQQDIKIIHIPSWFNKSIKEIAPNQVKYIKKERLQHFKLYPLEFIKNLKSGSEFLNHFTEQDIIESINNLKEEEQESIDSSDKVDTHKLNPDKWEDFGVVAKLLDIQTLDIQVNVASSLNPLSSNHSNYHHQHQIQHQLQHQITSITIETIAAHESILDTLQIQSVNGISEKENETKSQQATLENEITL</sequence>
<name>Q55A75_DICDI</name>
<dbReference type="PaxDb" id="44689-DDB0203674"/>
<dbReference type="SMR" id="Q55A75"/>
<dbReference type="VEuPathDB" id="AmoebaDB:DDB_G0272046"/>
<accession>Q55A75</accession>
<dbReference type="KEGG" id="ddi:DDB_G0272046"/>
<dbReference type="AlphaFoldDB" id="Q55A75"/>
<dbReference type="RefSeq" id="XP_645391.1">
    <property type="nucleotide sequence ID" value="XM_640299.1"/>
</dbReference>
<reference evidence="1 2" key="1">
    <citation type="journal article" date="2005" name="Nature">
        <title>The genome of the social amoeba Dictyostelium discoideum.</title>
        <authorList>
            <consortium name="The Dictyostelium discoideum Sequencing Consortium"/>
            <person name="Eichinger L."/>
            <person name="Pachebat J.A."/>
            <person name="Glockner G."/>
            <person name="Rajandream M.A."/>
            <person name="Sucgang R."/>
            <person name="Berriman M."/>
            <person name="Song J."/>
            <person name="Olsen R."/>
            <person name="Szafranski K."/>
            <person name="Xu Q."/>
            <person name="Tunggal B."/>
            <person name="Kummerfeld S."/>
            <person name="Madera M."/>
            <person name="Konfortov B.A."/>
            <person name="Rivero F."/>
            <person name="Bankier A.T."/>
            <person name="Lehmann R."/>
            <person name="Hamlin N."/>
            <person name="Davies R."/>
            <person name="Gaudet P."/>
            <person name="Fey P."/>
            <person name="Pilcher K."/>
            <person name="Chen G."/>
            <person name="Saunders D."/>
            <person name="Sodergren E."/>
            <person name="Davis P."/>
            <person name="Kerhornou A."/>
            <person name="Nie X."/>
            <person name="Hall N."/>
            <person name="Anjard C."/>
            <person name="Hemphill L."/>
            <person name="Bason N."/>
            <person name="Farbrother P."/>
            <person name="Desany B."/>
            <person name="Just E."/>
            <person name="Morio T."/>
            <person name="Rost R."/>
            <person name="Churcher C."/>
            <person name="Cooper J."/>
            <person name="Haydock S."/>
            <person name="van Driessche N."/>
            <person name="Cronin A."/>
            <person name="Goodhead I."/>
            <person name="Muzny D."/>
            <person name="Mourier T."/>
            <person name="Pain A."/>
            <person name="Lu M."/>
            <person name="Harper D."/>
            <person name="Lindsay R."/>
            <person name="Hauser H."/>
            <person name="James K."/>
            <person name="Quiles M."/>
            <person name="Madan Babu M."/>
            <person name="Saito T."/>
            <person name="Buchrieser C."/>
            <person name="Wardroper A."/>
            <person name="Felder M."/>
            <person name="Thangavelu M."/>
            <person name="Johnson D."/>
            <person name="Knights A."/>
            <person name="Loulseged H."/>
            <person name="Mungall K."/>
            <person name="Oliver K."/>
            <person name="Price C."/>
            <person name="Quail M.A."/>
            <person name="Urushihara H."/>
            <person name="Hernandez J."/>
            <person name="Rabbinowitsch E."/>
            <person name="Steffen D."/>
            <person name="Sanders M."/>
            <person name="Ma J."/>
            <person name="Kohara Y."/>
            <person name="Sharp S."/>
            <person name="Simmonds M."/>
            <person name="Spiegler S."/>
            <person name="Tivey A."/>
            <person name="Sugano S."/>
            <person name="White B."/>
            <person name="Walker D."/>
            <person name="Woodward J."/>
            <person name="Winckler T."/>
            <person name="Tanaka Y."/>
            <person name="Shaulsky G."/>
            <person name="Schleicher M."/>
            <person name="Weinstock G."/>
            <person name="Rosenthal A."/>
            <person name="Cox E.C."/>
            <person name="Chisholm R.L."/>
            <person name="Gibbs R."/>
            <person name="Loomis W.F."/>
            <person name="Platzer M."/>
            <person name="Kay R.R."/>
            <person name="Williams J."/>
            <person name="Dear P.H."/>
            <person name="Noegel A.A."/>
            <person name="Barrell B."/>
            <person name="Kuspa A."/>
        </authorList>
    </citation>
    <scope>NUCLEOTIDE SEQUENCE [LARGE SCALE GENOMIC DNA]</scope>
    <source>
        <strain evidence="1 2">AX4</strain>
    </source>
</reference>
<comment type="caution">
    <text evidence="1">The sequence shown here is derived from an EMBL/GenBank/DDBJ whole genome shotgun (WGS) entry which is preliminary data.</text>
</comment>
<evidence type="ECO:0000313" key="2">
    <source>
        <dbReference type="Proteomes" id="UP000002195"/>
    </source>
</evidence>
<dbReference type="Proteomes" id="UP000002195">
    <property type="component" value="Unassembled WGS sequence"/>
</dbReference>
<protein>
    <submittedName>
        <fullName evidence="1">Uncharacterized protein</fullName>
    </submittedName>
</protein>
<evidence type="ECO:0000313" key="1">
    <source>
        <dbReference type="EMBL" id="EAL71457.1"/>
    </source>
</evidence>
<organism evidence="1 2">
    <name type="scientific">Dictyostelium discoideum</name>
    <name type="common">Social amoeba</name>
    <dbReference type="NCBI Taxonomy" id="44689"/>
    <lineage>
        <taxon>Eukaryota</taxon>
        <taxon>Amoebozoa</taxon>
        <taxon>Evosea</taxon>
        <taxon>Eumycetozoa</taxon>
        <taxon>Dictyostelia</taxon>
        <taxon>Dictyosteliales</taxon>
        <taxon>Dictyosteliaceae</taxon>
        <taxon>Dictyostelium</taxon>
    </lineage>
</organism>
<dbReference type="GeneID" id="8618280"/>
<gene>
    <name evidence="1" type="ORF">DDB_G0272046</name>
</gene>
<keyword evidence="2" id="KW-1185">Reference proteome</keyword>
<proteinExistence type="predicted"/>
<dbReference type="InParanoid" id="Q55A75"/>
<dbReference type="EMBL" id="AAFI02000007">
    <property type="protein sequence ID" value="EAL71457.1"/>
    <property type="molecule type" value="Genomic_DNA"/>
</dbReference>
<dbReference type="HOGENOM" id="CLU_1139753_0_0_1"/>